<dbReference type="PANTHER" id="PTHR43827">
    <property type="entry name" value="2,5-DIKETO-D-GLUCONIC ACID REDUCTASE"/>
    <property type="match status" value="1"/>
</dbReference>
<feature type="site" description="Lowers pKa of active site Tyr" evidence="6">
    <location>
        <position position="77"/>
    </location>
</feature>
<protein>
    <submittedName>
        <fullName evidence="8">Diketogulonate reductase-like aldo/keto reductase</fullName>
    </submittedName>
</protein>
<dbReference type="InterPro" id="IPR018170">
    <property type="entry name" value="Aldo/ket_reductase_CS"/>
</dbReference>
<dbReference type="Proteomes" id="UP000617426">
    <property type="component" value="Unassembled WGS sequence"/>
</dbReference>
<dbReference type="SUPFAM" id="SSF51430">
    <property type="entry name" value="NAD(P)-linked oxidoreductase"/>
    <property type="match status" value="1"/>
</dbReference>
<evidence type="ECO:0000313" key="8">
    <source>
        <dbReference type="EMBL" id="MBB6334352.1"/>
    </source>
</evidence>
<accession>A0A923E3Z8</accession>
<dbReference type="Pfam" id="PF00248">
    <property type="entry name" value="Aldo_ket_red"/>
    <property type="match status" value="1"/>
</dbReference>
<evidence type="ECO:0000256" key="6">
    <source>
        <dbReference type="PIRSR" id="PIRSR000097-3"/>
    </source>
</evidence>
<feature type="domain" description="NADP-dependent oxidoreductase" evidence="7">
    <location>
        <begin position="19"/>
        <end position="261"/>
    </location>
</feature>
<evidence type="ECO:0000259" key="7">
    <source>
        <dbReference type="Pfam" id="PF00248"/>
    </source>
</evidence>
<gene>
    <name evidence="8" type="ORF">HD592_000917</name>
</gene>
<dbReference type="PANTHER" id="PTHR43827:SF3">
    <property type="entry name" value="NADP-DEPENDENT OXIDOREDUCTASE DOMAIN-CONTAINING PROTEIN"/>
    <property type="match status" value="1"/>
</dbReference>
<dbReference type="FunFam" id="3.20.20.100:FF:000002">
    <property type="entry name" value="2,5-diketo-D-gluconic acid reductase A"/>
    <property type="match status" value="1"/>
</dbReference>
<dbReference type="PROSITE" id="PS00798">
    <property type="entry name" value="ALDOKETO_REDUCTASE_1"/>
    <property type="match status" value="1"/>
</dbReference>
<sequence>MSAPTPRLLLNSGVRIPQIGFGTFQIPPSATAEAVSRALEIGYRHIDTAAGYYNEAGVGEAIRSSGLDRDALFVTTKLRNADQGRESARRALASSLEELGLDRVDLYLIHWPVPARDLYLETWEALIELRDEGLASSIGVANFLPEHLDRIVEATGVIPAVDQVEAHPLFHRPALRERCVELGIAIEAYSPLGQGRDLAEPTVAGIAEAHGVSPAEVVLAWHVARGHVAIPKTVNAERMALNLRAASLHLGAAELGALDALHSQEGRVGGDPATFAFPQTLEDMKARGESLED</sequence>
<evidence type="ECO:0000256" key="4">
    <source>
        <dbReference type="PIRSR" id="PIRSR000097-1"/>
    </source>
</evidence>
<comment type="similarity">
    <text evidence="1">Belongs to the aldo/keto reductase family.</text>
</comment>
<dbReference type="InterPro" id="IPR036812">
    <property type="entry name" value="NAD(P)_OxRdtase_dom_sf"/>
</dbReference>
<dbReference type="PIRSF" id="PIRSF000097">
    <property type="entry name" value="AKR"/>
    <property type="match status" value="1"/>
</dbReference>
<evidence type="ECO:0000256" key="1">
    <source>
        <dbReference type="ARBA" id="ARBA00007905"/>
    </source>
</evidence>
<dbReference type="PRINTS" id="PR00069">
    <property type="entry name" value="ALDKETRDTASE"/>
</dbReference>
<dbReference type="GO" id="GO:0016616">
    <property type="term" value="F:oxidoreductase activity, acting on the CH-OH group of donors, NAD or NADP as acceptor"/>
    <property type="evidence" value="ECO:0007669"/>
    <property type="project" value="UniProtKB-ARBA"/>
</dbReference>
<proteinExistence type="inferred from homology"/>
<dbReference type="InterPro" id="IPR023210">
    <property type="entry name" value="NADP_OxRdtase_dom"/>
</dbReference>
<dbReference type="Gene3D" id="3.20.20.100">
    <property type="entry name" value="NADP-dependent oxidoreductase domain"/>
    <property type="match status" value="1"/>
</dbReference>
<feature type="active site" description="Proton donor" evidence="4">
    <location>
        <position position="52"/>
    </location>
</feature>
<evidence type="ECO:0000256" key="3">
    <source>
        <dbReference type="ARBA" id="ARBA00023002"/>
    </source>
</evidence>
<organism evidence="8 9">
    <name type="scientific">Schaalia hyovaginalis</name>
    <dbReference type="NCBI Taxonomy" id="29316"/>
    <lineage>
        <taxon>Bacteria</taxon>
        <taxon>Bacillati</taxon>
        <taxon>Actinomycetota</taxon>
        <taxon>Actinomycetes</taxon>
        <taxon>Actinomycetales</taxon>
        <taxon>Actinomycetaceae</taxon>
        <taxon>Schaalia</taxon>
    </lineage>
</organism>
<keyword evidence="3" id="KW-0560">Oxidoreductase</keyword>
<dbReference type="AlphaFoldDB" id="A0A923E3Z8"/>
<evidence type="ECO:0000256" key="2">
    <source>
        <dbReference type="ARBA" id="ARBA00022857"/>
    </source>
</evidence>
<evidence type="ECO:0000256" key="5">
    <source>
        <dbReference type="PIRSR" id="PIRSR000097-2"/>
    </source>
</evidence>
<keyword evidence="9" id="KW-1185">Reference proteome</keyword>
<name>A0A923E3Z8_9ACTO</name>
<dbReference type="InterPro" id="IPR020471">
    <property type="entry name" value="AKR"/>
</dbReference>
<keyword evidence="2" id="KW-0521">NADP</keyword>
<feature type="binding site" evidence="5">
    <location>
        <position position="110"/>
    </location>
    <ligand>
        <name>substrate</name>
    </ligand>
</feature>
<reference evidence="8" key="1">
    <citation type="submission" date="2020-08" db="EMBL/GenBank/DDBJ databases">
        <title>Sequencing the genomes of 1000 actinobacteria strains.</title>
        <authorList>
            <person name="Klenk H.-P."/>
        </authorList>
    </citation>
    <scope>NUCLEOTIDE SEQUENCE</scope>
    <source>
        <strain evidence="8">DSM 10695</strain>
    </source>
</reference>
<dbReference type="RefSeq" id="WP_184452269.1">
    <property type="nucleotide sequence ID" value="NZ_JACHMK010000001.1"/>
</dbReference>
<dbReference type="EMBL" id="JACHMK010000001">
    <property type="protein sequence ID" value="MBB6334352.1"/>
    <property type="molecule type" value="Genomic_DNA"/>
</dbReference>
<comment type="caution">
    <text evidence="8">The sequence shown here is derived from an EMBL/GenBank/DDBJ whole genome shotgun (WGS) entry which is preliminary data.</text>
</comment>
<evidence type="ECO:0000313" key="9">
    <source>
        <dbReference type="Proteomes" id="UP000617426"/>
    </source>
</evidence>